<reference evidence="3" key="2">
    <citation type="submission" date="2023-03" db="EMBL/GenBank/DDBJ databases">
        <authorList>
            <person name="Inwood S.N."/>
            <person name="Skelly J.G."/>
            <person name="Guhlin J."/>
            <person name="Harrop T.W.R."/>
            <person name="Goldson S.G."/>
            <person name="Dearden P.K."/>
        </authorList>
    </citation>
    <scope>NUCLEOTIDE SEQUENCE</scope>
    <source>
        <strain evidence="3">Irish</strain>
        <tissue evidence="3">Whole body</tissue>
    </source>
</reference>
<dbReference type="SUPFAM" id="SSF117281">
    <property type="entry name" value="Kelch motif"/>
    <property type="match status" value="2"/>
</dbReference>
<dbReference type="GO" id="GO:0032874">
    <property type="term" value="P:positive regulation of stress-activated MAPK cascade"/>
    <property type="evidence" value="ECO:0007669"/>
    <property type="project" value="TreeGrafter"/>
</dbReference>
<name>A0AA39FJE7_9HYME</name>
<organism evidence="3 4">
    <name type="scientific">Microctonus aethiopoides</name>
    <dbReference type="NCBI Taxonomy" id="144406"/>
    <lineage>
        <taxon>Eukaryota</taxon>
        <taxon>Metazoa</taxon>
        <taxon>Ecdysozoa</taxon>
        <taxon>Arthropoda</taxon>
        <taxon>Hexapoda</taxon>
        <taxon>Insecta</taxon>
        <taxon>Pterygota</taxon>
        <taxon>Neoptera</taxon>
        <taxon>Endopterygota</taxon>
        <taxon>Hymenoptera</taxon>
        <taxon>Apocrita</taxon>
        <taxon>Ichneumonoidea</taxon>
        <taxon>Braconidae</taxon>
        <taxon>Euphorinae</taxon>
        <taxon>Microctonus</taxon>
    </lineage>
</organism>
<evidence type="ECO:0008006" key="5">
    <source>
        <dbReference type="Google" id="ProtNLM"/>
    </source>
</evidence>
<dbReference type="Pfam" id="PF24681">
    <property type="entry name" value="Kelch_KLHDC2_KLHL20_DRC7"/>
    <property type="match status" value="1"/>
</dbReference>
<keyword evidence="4" id="KW-1185">Reference proteome</keyword>
<protein>
    <recommendedName>
        <fullName evidence="5">Kelch domain-containing protein 10</fullName>
    </recommendedName>
</protein>
<keyword evidence="1" id="KW-0880">Kelch repeat</keyword>
<evidence type="ECO:0000256" key="1">
    <source>
        <dbReference type="ARBA" id="ARBA00022441"/>
    </source>
</evidence>
<sequence>MYAFKPFVLTRIESTSELKPKARSGHRIVCDSSNLYSYGGYNPSLEYEPDDSEEERSPLFKELWRFNLTTRQWKILPGRKNLPNELASPAVILRAGKLIIYGGTATPFGEKCNNRLYVCDLDNGNTVALNARGSLPDPQYGQAIICHGSYLYTIGGTTGFDYSCDIYRIDLITGLWESVYVCSGHDLNEPPGRYRHEVAYDGKMIYILGGGTSHDSFGFTEIPAFDLESNRWSLLKTHGDVSNNPWVPGPRRCHGLVQYTDPITGDVNVVLSGGYRSDQVYNDVWRLNLRRLQWTCLKPLGTILPRPLFFHSAALTPAGQMYVFGGIQDFQTGPRTQDVLSVWLLIPKLSEICWEALGYYKNNWKNTSRNDLINLGIPRKFVERIQFNN</sequence>
<keyword evidence="2" id="KW-0677">Repeat</keyword>
<dbReference type="EMBL" id="JAQQBS010000003">
    <property type="protein sequence ID" value="KAK0170702.1"/>
    <property type="molecule type" value="Genomic_DNA"/>
</dbReference>
<reference evidence="3" key="1">
    <citation type="journal article" date="2023" name="bioRxiv">
        <title>Scaffold-level genome assemblies of two parasitoid biocontrol wasps reveal the parthenogenesis mechanism and an associated novel virus.</title>
        <authorList>
            <person name="Inwood S."/>
            <person name="Skelly J."/>
            <person name="Guhlin J."/>
            <person name="Harrop T."/>
            <person name="Goldson S."/>
            <person name="Dearden P."/>
        </authorList>
    </citation>
    <scope>NUCLEOTIDE SEQUENCE</scope>
    <source>
        <strain evidence="3">Irish</strain>
        <tissue evidence="3">Whole body</tissue>
    </source>
</reference>
<dbReference type="AlphaFoldDB" id="A0AA39FJE7"/>
<dbReference type="InterPro" id="IPR052125">
    <property type="entry name" value="KLHDC10"/>
</dbReference>
<dbReference type="Proteomes" id="UP001168990">
    <property type="component" value="Unassembled WGS sequence"/>
</dbReference>
<dbReference type="PANTHER" id="PTHR46428">
    <property type="entry name" value="KELCH DOMAIN-CONTAINING PROTEIN 10"/>
    <property type="match status" value="1"/>
</dbReference>
<gene>
    <name evidence="3" type="ORF">PV328_008520</name>
</gene>
<evidence type="ECO:0000313" key="3">
    <source>
        <dbReference type="EMBL" id="KAK0170702.1"/>
    </source>
</evidence>
<dbReference type="InterPro" id="IPR015915">
    <property type="entry name" value="Kelch-typ_b-propeller"/>
</dbReference>
<comment type="caution">
    <text evidence="3">The sequence shown here is derived from an EMBL/GenBank/DDBJ whole genome shotgun (WGS) entry which is preliminary data.</text>
</comment>
<evidence type="ECO:0000313" key="4">
    <source>
        <dbReference type="Proteomes" id="UP001168990"/>
    </source>
</evidence>
<evidence type="ECO:0000256" key="2">
    <source>
        <dbReference type="ARBA" id="ARBA00022737"/>
    </source>
</evidence>
<accession>A0AA39FJE7</accession>
<dbReference type="Gene3D" id="2.120.10.80">
    <property type="entry name" value="Kelch-type beta propeller"/>
    <property type="match status" value="2"/>
</dbReference>
<proteinExistence type="predicted"/>
<dbReference type="PANTHER" id="PTHR46428:SF1">
    <property type="entry name" value="KELCH DOMAIN-CONTAINING PROTEIN 10"/>
    <property type="match status" value="1"/>
</dbReference>